<organism evidence="2 3">
    <name type="scientific">Gonapodya prolifera (strain JEL478)</name>
    <name type="common">Monoblepharis prolifera</name>
    <dbReference type="NCBI Taxonomy" id="1344416"/>
    <lineage>
        <taxon>Eukaryota</taxon>
        <taxon>Fungi</taxon>
        <taxon>Fungi incertae sedis</taxon>
        <taxon>Chytridiomycota</taxon>
        <taxon>Chytridiomycota incertae sedis</taxon>
        <taxon>Monoblepharidomycetes</taxon>
        <taxon>Monoblepharidales</taxon>
        <taxon>Gonapodyaceae</taxon>
        <taxon>Gonapodya</taxon>
    </lineage>
</organism>
<protein>
    <submittedName>
        <fullName evidence="2">Uncharacterized protein</fullName>
    </submittedName>
</protein>
<dbReference type="EMBL" id="KQ965736">
    <property type="protein sequence ID" value="KXS20291.1"/>
    <property type="molecule type" value="Genomic_DNA"/>
</dbReference>
<gene>
    <name evidence="2" type="ORF">M427DRAFT_152151</name>
</gene>
<feature type="region of interest" description="Disordered" evidence="1">
    <location>
        <begin position="175"/>
        <end position="205"/>
    </location>
</feature>
<proteinExistence type="predicted"/>
<dbReference type="InterPro" id="IPR019141">
    <property type="entry name" value="DUF2045"/>
</dbReference>
<feature type="region of interest" description="Disordered" evidence="1">
    <location>
        <begin position="20"/>
        <end position="41"/>
    </location>
</feature>
<evidence type="ECO:0000256" key="1">
    <source>
        <dbReference type="SAM" id="MobiDB-lite"/>
    </source>
</evidence>
<name>A0A139AU85_GONPJ</name>
<reference evidence="2 3" key="1">
    <citation type="journal article" date="2015" name="Genome Biol. Evol.">
        <title>Phylogenomic analyses indicate that early fungi evolved digesting cell walls of algal ancestors of land plants.</title>
        <authorList>
            <person name="Chang Y."/>
            <person name="Wang S."/>
            <person name="Sekimoto S."/>
            <person name="Aerts A.L."/>
            <person name="Choi C."/>
            <person name="Clum A."/>
            <person name="LaButti K.M."/>
            <person name="Lindquist E.A."/>
            <person name="Yee Ngan C."/>
            <person name="Ohm R.A."/>
            <person name="Salamov A.A."/>
            <person name="Grigoriev I.V."/>
            <person name="Spatafora J.W."/>
            <person name="Berbee M.L."/>
        </authorList>
    </citation>
    <scope>NUCLEOTIDE SEQUENCE [LARGE SCALE GENOMIC DNA]</scope>
    <source>
        <strain evidence="2 3">JEL478</strain>
    </source>
</reference>
<feature type="compositionally biased region" description="Low complexity" evidence="1">
    <location>
        <begin position="83"/>
        <end position="98"/>
    </location>
</feature>
<accession>A0A139AU85</accession>
<dbReference type="PANTHER" id="PTHR21477:SF13">
    <property type="entry name" value="KIAA0930"/>
    <property type="match status" value="1"/>
</dbReference>
<evidence type="ECO:0000313" key="3">
    <source>
        <dbReference type="Proteomes" id="UP000070544"/>
    </source>
</evidence>
<evidence type="ECO:0000313" key="2">
    <source>
        <dbReference type="EMBL" id="KXS20291.1"/>
    </source>
</evidence>
<feature type="compositionally biased region" description="Basic and acidic residues" evidence="1">
    <location>
        <begin position="191"/>
        <end position="201"/>
    </location>
</feature>
<dbReference type="OrthoDB" id="1906921at2759"/>
<keyword evidence="3" id="KW-1185">Reference proteome</keyword>
<dbReference type="PANTHER" id="PTHR21477">
    <property type="entry name" value="ZGC:172139"/>
    <property type="match status" value="1"/>
</dbReference>
<dbReference type="Pfam" id="PF09741">
    <property type="entry name" value="DUF2045"/>
    <property type="match status" value="1"/>
</dbReference>
<dbReference type="AlphaFoldDB" id="A0A139AU85"/>
<feature type="compositionally biased region" description="Low complexity" evidence="1">
    <location>
        <begin position="22"/>
        <end position="38"/>
    </location>
</feature>
<sequence>MGEQLLSILARLAKENMRPPLAAMSSNGSTSSSGAANGLDNSQEDWTMIANPDEDADSHDPRWKSMFQHFFIDPPDPLANLPSDGDSFYHSASSSSEHGQGHLDEDEHDDMLFFVKKNRSPPSGGDALMVRRKVSNTLPTLPEPVDWKSTFWLNVVIQCACRLTVTVCVRESVSDEGLDGSEGKGATSTKPSKDGSTDNSKKRAVMRPLRRISRKVYPSAYRTNMADKESAHEPSFPHIYFSQLNFQDSELHLDVCPGEWLCVELAVVVPGGASGSAGGSSTSSPMLGRRGIGVAAEGAGDVDTFYDLPLTGQTPPVLRRASTSSSSLSASTGSLSSSLPAHLQHPFPTPAYHRKVVLFQGAVAYSALHDVYVQKASSPKGGAAPGGMFGLFRSATDNGMLARRQSWTLFGLFDSSNNKGDGYGKGADVEELLEYIMMRGPKGKGQCQVAVSRSLRSLPSNVVLPPRAPSTPPMTSVPRTHSLYNTYTSPPTDPARASFDTRASFVRTRRTFTRPPSTAVQSERPKDDAPTVLKASMTFITVPYGSVARDLTDFYAKRRL</sequence>
<dbReference type="Proteomes" id="UP000070544">
    <property type="component" value="Unassembled WGS sequence"/>
</dbReference>
<feature type="region of interest" description="Disordered" evidence="1">
    <location>
        <begin position="82"/>
        <end position="104"/>
    </location>
</feature>